<evidence type="ECO:0000313" key="2">
    <source>
        <dbReference type="EMBL" id="CAI9091367.1"/>
    </source>
</evidence>
<accession>A0AAV1CA98</accession>
<proteinExistence type="predicted"/>
<evidence type="ECO:0000313" key="3">
    <source>
        <dbReference type="Proteomes" id="UP001161247"/>
    </source>
</evidence>
<sequence length="127" mass="13652">MGRADLILMLVLHVFFFSTCSSASLGGVGLTNLPLGTLLLTCFHKHFIHRIPTGKINRAKWNIISQSKGEEEDRMAAIWGDPVGKAMAVPILNHRPMVPVVALTSIGATIIAEEPLSRAAAVGEIQP</sequence>
<feature type="chain" id="PRO_5043494329" evidence="1">
    <location>
        <begin position="24"/>
        <end position="127"/>
    </location>
</feature>
<keyword evidence="1" id="KW-0732">Signal</keyword>
<dbReference type="AlphaFoldDB" id="A0AAV1CA98"/>
<dbReference type="Proteomes" id="UP001161247">
    <property type="component" value="Chromosome 1"/>
</dbReference>
<gene>
    <name evidence="2" type="ORF">OLC1_LOCUS3313</name>
</gene>
<protein>
    <submittedName>
        <fullName evidence="2">OLC1v1026390C1</fullName>
    </submittedName>
</protein>
<organism evidence="2 3">
    <name type="scientific">Oldenlandia corymbosa var. corymbosa</name>
    <dbReference type="NCBI Taxonomy" id="529605"/>
    <lineage>
        <taxon>Eukaryota</taxon>
        <taxon>Viridiplantae</taxon>
        <taxon>Streptophyta</taxon>
        <taxon>Embryophyta</taxon>
        <taxon>Tracheophyta</taxon>
        <taxon>Spermatophyta</taxon>
        <taxon>Magnoliopsida</taxon>
        <taxon>eudicotyledons</taxon>
        <taxon>Gunneridae</taxon>
        <taxon>Pentapetalae</taxon>
        <taxon>asterids</taxon>
        <taxon>lamiids</taxon>
        <taxon>Gentianales</taxon>
        <taxon>Rubiaceae</taxon>
        <taxon>Rubioideae</taxon>
        <taxon>Spermacoceae</taxon>
        <taxon>Hedyotis-Oldenlandia complex</taxon>
        <taxon>Oldenlandia</taxon>
    </lineage>
</organism>
<name>A0AAV1CA98_OLDCO</name>
<evidence type="ECO:0000256" key="1">
    <source>
        <dbReference type="SAM" id="SignalP"/>
    </source>
</evidence>
<feature type="signal peptide" evidence="1">
    <location>
        <begin position="1"/>
        <end position="23"/>
    </location>
</feature>
<reference evidence="2" key="1">
    <citation type="submission" date="2023-03" db="EMBL/GenBank/DDBJ databases">
        <authorList>
            <person name="Julca I."/>
        </authorList>
    </citation>
    <scope>NUCLEOTIDE SEQUENCE</scope>
</reference>
<keyword evidence="3" id="KW-1185">Reference proteome</keyword>
<dbReference type="EMBL" id="OX459118">
    <property type="protein sequence ID" value="CAI9091367.1"/>
    <property type="molecule type" value="Genomic_DNA"/>
</dbReference>